<protein>
    <submittedName>
        <fullName evidence="1">Uncharacterized protein</fullName>
    </submittedName>
</protein>
<gene>
    <name evidence="1" type="ORF">NQ314_019404</name>
</gene>
<proteinExistence type="predicted"/>
<comment type="caution">
    <text evidence="1">The sequence shown here is derived from an EMBL/GenBank/DDBJ whole genome shotgun (WGS) entry which is preliminary data.</text>
</comment>
<reference evidence="1" key="1">
    <citation type="journal article" date="2023" name="Insect Mol. Biol.">
        <title>Genome sequencing provides insights into the evolution of gene families encoding plant cell wall-degrading enzymes in longhorned beetles.</title>
        <authorList>
            <person name="Shin N.R."/>
            <person name="Okamura Y."/>
            <person name="Kirsch R."/>
            <person name="Pauchet Y."/>
        </authorList>
    </citation>
    <scope>NUCLEOTIDE SEQUENCE</scope>
    <source>
        <strain evidence="1">RBIC_L_NR</strain>
    </source>
</reference>
<keyword evidence="2" id="KW-1185">Reference proteome</keyword>
<name>A0AAV8WP32_9CUCU</name>
<organism evidence="1 2">
    <name type="scientific">Rhamnusium bicolor</name>
    <dbReference type="NCBI Taxonomy" id="1586634"/>
    <lineage>
        <taxon>Eukaryota</taxon>
        <taxon>Metazoa</taxon>
        <taxon>Ecdysozoa</taxon>
        <taxon>Arthropoda</taxon>
        <taxon>Hexapoda</taxon>
        <taxon>Insecta</taxon>
        <taxon>Pterygota</taxon>
        <taxon>Neoptera</taxon>
        <taxon>Endopterygota</taxon>
        <taxon>Coleoptera</taxon>
        <taxon>Polyphaga</taxon>
        <taxon>Cucujiformia</taxon>
        <taxon>Chrysomeloidea</taxon>
        <taxon>Cerambycidae</taxon>
        <taxon>Lepturinae</taxon>
        <taxon>Rhagiini</taxon>
        <taxon>Rhamnusium</taxon>
    </lineage>
</organism>
<evidence type="ECO:0000313" key="1">
    <source>
        <dbReference type="EMBL" id="KAJ8928057.1"/>
    </source>
</evidence>
<sequence length="85" mass="9763">MLEIEEKSDISKRGKLLDYIKRENMGVRPKKSNIFSRENIEDFLNEAPDKLLSIKVVLVVGVSGVCRTDELVKIKISDIVCWKKI</sequence>
<accession>A0AAV8WP32</accession>
<dbReference type="EMBL" id="JANEYF010005493">
    <property type="protein sequence ID" value="KAJ8928057.1"/>
    <property type="molecule type" value="Genomic_DNA"/>
</dbReference>
<evidence type="ECO:0000313" key="2">
    <source>
        <dbReference type="Proteomes" id="UP001162156"/>
    </source>
</evidence>
<dbReference type="Proteomes" id="UP001162156">
    <property type="component" value="Unassembled WGS sequence"/>
</dbReference>
<dbReference type="AlphaFoldDB" id="A0AAV8WP32"/>